<comment type="caution">
    <text evidence="2">The sequence shown here is derived from an EMBL/GenBank/DDBJ whole genome shotgun (WGS) entry which is preliminary data.</text>
</comment>
<gene>
    <name evidence="2" type="ORF">K493DRAFT_308264</name>
</gene>
<evidence type="ECO:0008006" key="4">
    <source>
        <dbReference type="Google" id="ProtNLM"/>
    </source>
</evidence>
<feature type="signal peptide" evidence="1">
    <location>
        <begin position="1"/>
        <end position="20"/>
    </location>
</feature>
<name>A0A1Y1X4G5_9FUNG</name>
<protein>
    <recommendedName>
        <fullName evidence="4">CBM1 domain-containing protein</fullName>
    </recommendedName>
</protein>
<dbReference type="InParanoid" id="A0A1Y1X4G5"/>
<sequence>MRFATAAVILALASLQLAVAAPIGCSSPCTSEYKRAHYRSSPCAQYAEGCYQNVQVLPTIKTTNIQAPLLRQVFTTVTRKHDNLNTANASSDKRFNVEYQAGPSLEAEGSASALEYAKQKEAEHSDDSYSNPYVFMQPTHDVQYSEPMVETQCVSDCPEQNEQYTEPTENTECADNCA</sequence>
<proteinExistence type="predicted"/>
<evidence type="ECO:0000313" key="3">
    <source>
        <dbReference type="Proteomes" id="UP000193498"/>
    </source>
</evidence>
<organism evidence="2 3">
    <name type="scientific">Basidiobolus meristosporus CBS 931.73</name>
    <dbReference type="NCBI Taxonomy" id="1314790"/>
    <lineage>
        <taxon>Eukaryota</taxon>
        <taxon>Fungi</taxon>
        <taxon>Fungi incertae sedis</taxon>
        <taxon>Zoopagomycota</taxon>
        <taxon>Entomophthoromycotina</taxon>
        <taxon>Basidiobolomycetes</taxon>
        <taxon>Basidiobolales</taxon>
        <taxon>Basidiobolaceae</taxon>
        <taxon>Basidiobolus</taxon>
    </lineage>
</organism>
<keyword evidence="1" id="KW-0732">Signal</keyword>
<dbReference type="EMBL" id="MCFE01000731">
    <property type="protein sequence ID" value="ORX80710.1"/>
    <property type="molecule type" value="Genomic_DNA"/>
</dbReference>
<feature type="chain" id="PRO_5012847327" description="CBM1 domain-containing protein" evidence="1">
    <location>
        <begin position="21"/>
        <end position="178"/>
    </location>
</feature>
<evidence type="ECO:0000256" key="1">
    <source>
        <dbReference type="SAM" id="SignalP"/>
    </source>
</evidence>
<keyword evidence="3" id="KW-1185">Reference proteome</keyword>
<accession>A0A1Y1X4G5</accession>
<dbReference type="Proteomes" id="UP000193498">
    <property type="component" value="Unassembled WGS sequence"/>
</dbReference>
<evidence type="ECO:0000313" key="2">
    <source>
        <dbReference type="EMBL" id="ORX80710.1"/>
    </source>
</evidence>
<dbReference type="AlphaFoldDB" id="A0A1Y1X4G5"/>
<reference evidence="2 3" key="1">
    <citation type="submission" date="2016-07" db="EMBL/GenBank/DDBJ databases">
        <title>Pervasive Adenine N6-methylation of Active Genes in Fungi.</title>
        <authorList>
            <consortium name="DOE Joint Genome Institute"/>
            <person name="Mondo S.J."/>
            <person name="Dannebaum R.O."/>
            <person name="Kuo R.C."/>
            <person name="Labutti K."/>
            <person name="Haridas S."/>
            <person name="Kuo A."/>
            <person name="Salamov A."/>
            <person name="Ahrendt S.R."/>
            <person name="Lipzen A."/>
            <person name="Sullivan W."/>
            <person name="Andreopoulos W.B."/>
            <person name="Clum A."/>
            <person name="Lindquist E."/>
            <person name="Daum C."/>
            <person name="Ramamoorthy G.K."/>
            <person name="Gryganskyi A."/>
            <person name="Culley D."/>
            <person name="Magnuson J.K."/>
            <person name="James T.Y."/>
            <person name="O'Malley M.A."/>
            <person name="Stajich J.E."/>
            <person name="Spatafora J.W."/>
            <person name="Visel A."/>
            <person name="Grigoriev I.V."/>
        </authorList>
    </citation>
    <scope>NUCLEOTIDE SEQUENCE [LARGE SCALE GENOMIC DNA]</scope>
    <source>
        <strain evidence="2 3">CBS 931.73</strain>
    </source>
</reference>